<dbReference type="GO" id="GO:0017001">
    <property type="term" value="P:antibiotic catabolic process"/>
    <property type="evidence" value="ECO:0007669"/>
    <property type="project" value="UniProtKB-ARBA"/>
</dbReference>
<evidence type="ECO:0000256" key="1">
    <source>
        <dbReference type="ARBA" id="ARBA00005250"/>
    </source>
</evidence>
<evidence type="ECO:0000256" key="2">
    <source>
        <dbReference type="SAM" id="SignalP"/>
    </source>
</evidence>
<dbReference type="EMBL" id="CDSC02000292">
    <property type="protein sequence ID" value="SEH88510.1"/>
    <property type="molecule type" value="Genomic_DNA"/>
</dbReference>
<organism evidence="4 5">
    <name type="scientific">Bathymodiolus azoricus thioautotrophic gill symbiont</name>
    <dbReference type="NCBI Taxonomy" id="235205"/>
    <lineage>
        <taxon>Bacteria</taxon>
        <taxon>Pseudomonadati</taxon>
        <taxon>Pseudomonadota</taxon>
        <taxon>Gammaproteobacteria</taxon>
        <taxon>sulfur-oxidizing symbionts</taxon>
    </lineage>
</organism>
<dbReference type="CDD" id="cd16282">
    <property type="entry name" value="metallo-hydrolase-like_MBL-fold"/>
    <property type="match status" value="1"/>
</dbReference>
<protein>
    <submittedName>
        <fullName evidence="4">Beta-lactamase domain-containing protein</fullName>
    </submittedName>
</protein>
<dbReference type="Gene3D" id="3.60.15.10">
    <property type="entry name" value="Ribonuclease Z/Hydroxyacylglutathione hydrolase-like"/>
    <property type="match status" value="1"/>
</dbReference>
<comment type="similarity">
    <text evidence="1">Belongs to the metallo-beta-lactamase superfamily. Class-B beta-lactamase family.</text>
</comment>
<dbReference type="AlphaFoldDB" id="A0A1H6LIW9"/>
<dbReference type="SUPFAM" id="SSF56281">
    <property type="entry name" value="Metallo-hydrolase/oxidoreductase"/>
    <property type="match status" value="1"/>
</dbReference>
<dbReference type="PANTHER" id="PTHR42951:SF4">
    <property type="entry name" value="ACYL-COENZYME A THIOESTERASE MBLAC2"/>
    <property type="match status" value="1"/>
</dbReference>
<name>A0A1H6LIW9_9GAMM</name>
<dbReference type="SMART" id="SM00849">
    <property type="entry name" value="Lactamase_B"/>
    <property type="match status" value="1"/>
</dbReference>
<dbReference type="InterPro" id="IPR036866">
    <property type="entry name" value="RibonucZ/Hydroxyglut_hydro"/>
</dbReference>
<evidence type="ECO:0000313" key="4">
    <source>
        <dbReference type="EMBL" id="SEH88510.1"/>
    </source>
</evidence>
<sequence>MKKIIILALLYLFSSLTYASFEVQKITDNVYALVGELSQRTKTNLGNNSTHGVIITSEGVVLIDSGASYFDAKEIHKTIQKLTHKPVKIVINTGGQDHRWLGNDYFQKLGARIISSSKAKIDQQIRADEQITRLDLLIKDSLKGTEPVFASETFDEKMNLELGGVNLELYHFGAAHTAGDIVIWMPSTELMFTGDIVFNDRMLGIGPAKDFQSWINVFEKMAIFKPKYIIPGHGSVSNLSLATHNTYNYLVFLKTKISKILDNDGDMLDASKIDQSKFHYLKNHESIAGKNAQRVFEKMEFDY</sequence>
<dbReference type="RefSeq" id="WP_090716561.1">
    <property type="nucleotide sequence ID" value="NZ_CAESAP020000252.1"/>
</dbReference>
<dbReference type="Pfam" id="PF00753">
    <property type="entry name" value="Lactamase_B"/>
    <property type="match status" value="1"/>
</dbReference>
<reference evidence="5" key="1">
    <citation type="submission" date="2016-06" db="EMBL/GenBank/DDBJ databases">
        <authorList>
            <person name="Petersen J."/>
            <person name="Sayavedra L."/>
        </authorList>
    </citation>
    <scope>NUCLEOTIDE SEQUENCE [LARGE SCALE GENOMIC DNA]</scope>
    <source>
        <strain evidence="5">BazSymA</strain>
    </source>
</reference>
<dbReference type="InterPro" id="IPR050855">
    <property type="entry name" value="NDM-1-like"/>
</dbReference>
<gene>
    <name evidence="4" type="ORF">BAZSYMA_ACONTIG02297_6</name>
</gene>
<proteinExistence type="inferred from homology"/>
<dbReference type="Proteomes" id="UP000198988">
    <property type="component" value="Unassembled WGS sequence"/>
</dbReference>
<dbReference type="InterPro" id="IPR001279">
    <property type="entry name" value="Metallo-B-lactamas"/>
</dbReference>
<feature type="signal peptide" evidence="2">
    <location>
        <begin position="1"/>
        <end position="19"/>
    </location>
</feature>
<evidence type="ECO:0000259" key="3">
    <source>
        <dbReference type="SMART" id="SM00849"/>
    </source>
</evidence>
<dbReference type="OrthoDB" id="420651at2"/>
<feature type="chain" id="PRO_5011496881" evidence="2">
    <location>
        <begin position="20"/>
        <end position="303"/>
    </location>
</feature>
<keyword evidence="2" id="KW-0732">Signal</keyword>
<evidence type="ECO:0000313" key="5">
    <source>
        <dbReference type="Proteomes" id="UP000198988"/>
    </source>
</evidence>
<feature type="domain" description="Metallo-beta-lactamase" evidence="3">
    <location>
        <begin position="49"/>
        <end position="233"/>
    </location>
</feature>
<accession>A0A1H6LIW9</accession>
<dbReference type="PANTHER" id="PTHR42951">
    <property type="entry name" value="METALLO-BETA-LACTAMASE DOMAIN-CONTAINING"/>
    <property type="match status" value="1"/>
</dbReference>